<dbReference type="PROSITE" id="PS01302">
    <property type="entry name" value="UPF0758"/>
    <property type="match status" value="1"/>
</dbReference>
<dbReference type="GO" id="GO:0046872">
    <property type="term" value="F:metal ion binding"/>
    <property type="evidence" value="ECO:0007669"/>
    <property type="project" value="UniProtKB-KW"/>
</dbReference>
<keyword evidence="1" id="KW-0645">Protease</keyword>
<dbReference type="InterPro" id="IPR025657">
    <property type="entry name" value="RadC_JAB"/>
</dbReference>
<evidence type="ECO:0000256" key="1">
    <source>
        <dbReference type="ARBA" id="ARBA00022670"/>
    </source>
</evidence>
<dbReference type="InterPro" id="IPR020891">
    <property type="entry name" value="UPF0758_CS"/>
</dbReference>
<protein>
    <submittedName>
        <fullName evidence="8">DNA repair protein RadC</fullName>
    </submittedName>
</protein>
<dbReference type="CDD" id="cd08071">
    <property type="entry name" value="MPN_DUF2466"/>
    <property type="match status" value="1"/>
</dbReference>
<gene>
    <name evidence="8" type="ORF">SAMN05421828_12710</name>
</gene>
<dbReference type="PANTHER" id="PTHR30471:SF3">
    <property type="entry name" value="UPF0758 PROTEIN YEES-RELATED"/>
    <property type="match status" value="1"/>
</dbReference>
<dbReference type="Pfam" id="PF04002">
    <property type="entry name" value="RadC"/>
    <property type="match status" value="1"/>
</dbReference>
<evidence type="ECO:0000256" key="5">
    <source>
        <dbReference type="ARBA" id="ARBA00023049"/>
    </source>
</evidence>
<proteinExistence type="inferred from homology"/>
<evidence type="ECO:0000259" key="7">
    <source>
        <dbReference type="PROSITE" id="PS50249"/>
    </source>
</evidence>
<dbReference type="InterPro" id="IPR010994">
    <property type="entry name" value="RuvA_2-like"/>
</dbReference>
<dbReference type="PANTHER" id="PTHR30471">
    <property type="entry name" value="DNA REPAIR PROTEIN RADC"/>
    <property type="match status" value="1"/>
</dbReference>
<dbReference type="AlphaFoldDB" id="A0A8G2CN50"/>
<dbReference type="NCBIfam" id="NF000642">
    <property type="entry name" value="PRK00024.1"/>
    <property type="match status" value="1"/>
</dbReference>
<dbReference type="Proteomes" id="UP000186308">
    <property type="component" value="Unassembled WGS sequence"/>
</dbReference>
<dbReference type="Gene3D" id="3.40.140.10">
    <property type="entry name" value="Cytidine Deaminase, domain 2"/>
    <property type="match status" value="1"/>
</dbReference>
<comment type="similarity">
    <text evidence="6">Belongs to the UPF0758 family.</text>
</comment>
<keyword evidence="9" id="KW-1185">Reference proteome</keyword>
<dbReference type="InterPro" id="IPR037518">
    <property type="entry name" value="MPN"/>
</dbReference>
<dbReference type="EMBL" id="FTNE01000027">
    <property type="protein sequence ID" value="SIR37446.1"/>
    <property type="molecule type" value="Genomic_DNA"/>
</dbReference>
<dbReference type="InterPro" id="IPR001405">
    <property type="entry name" value="UPF0758"/>
</dbReference>
<organism evidence="8 9">
    <name type="scientific">Acidiphilium rubrum</name>
    <dbReference type="NCBI Taxonomy" id="526"/>
    <lineage>
        <taxon>Bacteria</taxon>
        <taxon>Pseudomonadati</taxon>
        <taxon>Pseudomonadota</taxon>
        <taxon>Alphaproteobacteria</taxon>
        <taxon>Acetobacterales</taxon>
        <taxon>Acidocellaceae</taxon>
        <taxon>Acidiphilium</taxon>
    </lineage>
</organism>
<dbReference type="NCBIfam" id="TIGR00608">
    <property type="entry name" value="radc"/>
    <property type="match status" value="1"/>
</dbReference>
<keyword evidence="4" id="KW-0862">Zinc</keyword>
<evidence type="ECO:0000256" key="6">
    <source>
        <dbReference type="RuleBase" id="RU003797"/>
    </source>
</evidence>
<sequence>MSKRQNTHGLSEPVLPFAAPANECETNDAHGAAGHRARLRARLLKAGPDALADHEVLEMMLFLALPRRDTKPIARALVARFGSYAQAIAAPVADLLAIEGLGESGAAALKIVQAAALRLVKAEVIYRPVLNHWDRLIEYLTAVLARERVEQARVLFLDHRNRLIADEVQSQGTINHTPIYPRELVKRALEHHATAIILVHNHPSGDPTPSQTDIAMTREIKQAATTLSIVLHDHVIIGNGKWVSLKRLGLL</sequence>
<dbReference type="GO" id="GO:0006508">
    <property type="term" value="P:proteolysis"/>
    <property type="evidence" value="ECO:0007669"/>
    <property type="project" value="UniProtKB-KW"/>
</dbReference>
<evidence type="ECO:0000256" key="3">
    <source>
        <dbReference type="ARBA" id="ARBA00022801"/>
    </source>
</evidence>
<dbReference type="PROSITE" id="PS50249">
    <property type="entry name" value="MPN"/>
    <property type="match status" value="1"/>
</dbReference>
<name>A0A8G2CN50_ACIRU</name>
<evidence type="ECO:0000256" key="4">
    <source>
        <dbReference type="ARBA" id="ARBA00022833"/>
    </source>
</evidence>
<accession>A0A8G2CN50</accession>
<keyword evidence="3" id="KW-0378">Hydrolase</keyword>
<comment type="caution">
    <text evidence="8">The sequence shown here is derived from an EMBL/GenBank/DDBJ whole genome shotgun (WGS) entry which is preliminary data.</text>
</comment>
<dbReference type="SUPFAM" id="SSF102712">
    <property type="entry name" value="JAB1/MPN domain"/>
    <property type="match status" value="1"/>
</dbReference>
<dbReference type="GO" id="GO:0008237">
    <property type="term" value="F:metallopeptidase activity"/>
    <property type="evidence" value="ECO:0007669"/>
    <property type="project" value="UniProtKB-KW"/>
</dbReference>
<evidence type="ECO:0000313" key="8">
    <source>
        <dbReference type="EMBL" id="SIR37446.1"/>
    </source>
</evidence>
<keyword evidence="2" id="KW-0479">Metal-binding</keyword>
<feature type="domain" description="MPN" evidence="7">
    <location>
        <begin position="129"/>
        <end position="251"/>
    </location>
</feature>
<dbReference type="Gene3D" id="1.10.150.20">
    <property type="entry name" value="5' to 3' exonuclease, C-terminal subdomain"/>
    <property type="match status" value="1"/>
</dbReference>
<keyword evidence="5" id="KW-0482">Metalloprotease</keyword>
<reference evidence="8 9" key="1">
    <citation type="submission" date="2017-01" db="EMBL/GenBank/DDBJ databases">
        <authorList>
            <person name="Varghese N."/>
            <person name="Submissions S."/>
        </authorList>
    </citation>
    <scope>NUCLEOTIDE SEQUENCE [LARGE SCALE GENOMIC DNA]</scope>
    <source>
        <strain evidence="8 9">ATCC 35905</strain>
    </source>
</reference>
<evidence type="ECO:0000256" key="2">
    <source>
        <dbReference type="ARBA" id="ARBA00022723"/>
    </source>
</evidence>
<evidence type="ECO:0000313" key="9">
    <source>
        <dbReference type="Proteomes" id="UP000186308"/>
    </source>
</evidence>
<dbReference type="SUPFAM" id="SSF47781">
    <property type="entry name" value="RuvA domain 2-like"/>
    <property type="match status" value="1"/>
</dbReference>